<feature type="compositionally biased region" description="Basic residues" evidence="4">
    <location>
        <begin position="1"/>
        <end position="21"/>
    </location>
</feature>
<feature type="compositionally biased region" description="Basic and acidic residues" evidence="4">
    <location>
        <begin position="236"/>
        <end position="256"/>
    </location>
</feature>
<dbReference type="Pfam" id="PF07052">
    <property type="entry name" value="Hep_59"/>
    <property type="match status" value="1"/>
</dbReference>
<dbReference type="Proteomes" id="UP000794436">
    <property type="component" value="Unassembled WGS sequence"/>
</dbReference>
<feature type="region of interest" description="Disordered" evidence="4">
    <location>
        <begin position="1"/>
        <end position="32"/>
    </location>
</feature>
<proteinExistence type="inferred from homology"/>
<dbReference type="AlphaFoldDB" id="A0A8K1C3H7"/>
<evidence type="ECO:0000256" key="2">
    <source>
        <dbReference type="ARBA" id="ARBA00007643"/>
    </source>
</evidence>
<evidence type="ECO:0000256" key="3">
    <source>
        <dbReference type="ARBA" id="ARBA00023242"/>
    </source>
</evidence>
<dbReference type="PANTHER" id="PTHR13486">
    <property type="entry name" value="TELOMERE LENGTH AND SILENCING PROTEIN 1 TLS1 FAMILY MEMBER"/>
    <property type="match status" value="1"/>
</dbReference>
<evidence type="ECO:0000256" key="1">
    <source>
        <dbReference type="ARBA" id="ARBA00004123"/>
    </source>
</evidence>
<gene>
    <name evidence="5" type="ORF">Poli38472_010659</name>
</gene>
<dbReference type="PANTHER" id="PTHR13486:SF2">
    <property type="entry name" value="SPLICING FACTOR C9ORF78"/>
    <property type="match status" value="1"/>
</dbReference>
<reference evidence="5" key="1">
    <citation type="submission" date="2019-03" db="EMBL/GenBank/DDBJ databases">
        <title>Long read genome sequence of the mycoparasitic Pythium oligandrum ATCC 38472 isolated from sugarbeet rhizosphere.</title>
        <authorList>
            <person name="Gaulin E."/>
        </authorList>
    </citation>
    <scope>NUCLEOTIDE SEQUENCE</scope>
    <source>
        <strain evidence="5">ATCC 38472_TT</strain>
    </source>
</reference>
<organism evidence="5 6">
    <name type="scientific">Pythium oligandrum</name>
    <name type="common">Mycoparasitic fungus</name>
    <dbReference type="NCBI Taxonomy" id="41045"/>
    <lineage>
        <taxon>Eukaryota</taxon>
        <taxon>Sar</taxon>
        <taxon>Stramenopiles</taxon>
        <taxon>Oomycota</taxon>
        <taxon>Peronosporomycetes</taxon>
        <taxon>Pythiales</taxon>
        <taxon>Pythiaceae</taxon>
        <taxon>Pythium</taxon>
    </lineage>
</organism>
<keyword evidence="6" id="KW-1185">Reference proteome</keyword>
<feature type="compositionally biased region" description="Basic residues" evidence="4">
    <location>
        <begin position="264"/>
        <end position="274"/>
    </location>
</feature>
<feature type="region of interest" description="Disordered" evidence="4">
    <location>
        <begin position="236"/>
        <end position="274"/>
    </location>
</feature>
<feature type="compositionally biased region" description="Basic and acidic residues" evidence="4">
    <location>
        <begin position="57"/>
        <end position="67"/>
    </location>
</feature>
<comment type="subcellular location">
    <subcellularLocation>
        <location evidence="1">Nucleus</location>
    </subcellularLocation>
</comment>
<comment type="similarity">
    <text evidence="2">Belongs to the TLS1 family.</text>
</comment>
<keyword evidence="3" id="KW-0539">Nucleus</keyword>
<name>A0A8K1C3H7_PYTOL</name>
<feature type="region of interest" description="Disordered" evidence="4">
    <location>
        <begin position="50"/>
        <end position="90"/>
    </location>
</feature>
<feature type="region of interest" description="Disordered" evidence="4">
    <location>
        <begin position="201"/>
        <end position="223"/>
    </location>
</feature>
<dbReference type="OrthoDB" id="5627at2759"/>
<dbReference type="EMBL" id="SPLM01000147">
    <property type="protein sequence ID" value="TMW55777.1"/>
    <property type="molecule type" value="Genomic_DNA"/>
</dbReference>
<comment type="caution">
    <text evidence="5">The sequence shown here is derived from an EMBL/GenBank/DDBJ whole genome shotgun (WGS) entry which is preliminary data.</text>
</comment>
<feature type="region of interest" description="Disordered" evidence="4">
    <location>
        <begin position="125"/>
        <end position="144"/>
    </location>
</feature>
<protein>
    <submittedName>
        <fullName evidence="5">Uncharacterized protein</fullName>
    </submittedName>
</protein>
<evidence type="ECO:0000313" key="5">
    <source>
        <dbReference type="EMBL" id="TMW55777.1"/>
    </source>
</evidence>
<dbReference type="GO" id="GO:0000398">
    <property type="term" value="P:mRNA splicing, via spliceosome"/>
    <property type="evidence" value="ECO:0007669"/>
    <property type="project" value="TreeGrafter"/>
</dbReference>
<evidence type="ECO:0000313" key="6">
    <source>
        <dbReference type="Proteomes" id="UP000794436"/>
    </source>
</evidence>
<sequence length="274" mass="30629">MEAVGFKKKAKKNANGARKRARLAEEDGAEQEGDVLQTIEEVLEDQRLRTQLLRSEPSSKADAKVTSKPEPAAEVQYGLHDPKKDGSAGQKLLHMLDGQFTGQTGTTQRDQHEELMNKYIEERLKKKTKTEETPSPTDAPPVTEVDALYADLRKKVVSAATPNDASDGGVLIWNTGIAEVELPSSYHEKTFRETQKALIREQASASASKGVESSALPTNFSTDFNRHRSEFVSELKSLSKEEQRERGFVNVKKDQPSDNLAVSRFRKHESRKHR</sequence>
<evidence type="ECO:0000256" key="4">
    <source>
        <dbReference type="SAM" id="MobiDB-lite"/>
    </source>
</evidence>
<dbReference type="GO" id="GO:0005681">
    <property type="term" value="C:spliceosomal complex"/>
    <property type="evidence" value="ECO:0007669"/>
    <property type="project" value="TreeGrafter"/>
</dbReference>
<dbReference type="InterPro" id="IPR010756">
    <property type="entry name" value="Tls1-like"/>
</dbReference>
<accession>A0A8K1C3H7</accession>